<dbReference type="EMBL" id="AJTZ01000002">
    <property type="protein sequence ID" value="EJN95056.1"/>
    <property type="molecule type" value="Genomic_DNA"/>
</dbReference>
<gene>
    <name evidence="1" type="ORF">SRA_00093</name>
</gene>
<sequence>MWGKTLSNTILKQLEVKANRIKEEILKHNFFKINREEAIMFLISRLETSVRISGGKLFSNFQKDDFFRENEKLVNIIQTSLPFIFRNLKEESQVNNVKIEVNELVLLIQQIYDYLEFKKYIQLFKNKVVNVVVNNQKIRFEYKSDVCRINEIYNGYWHMKEQQNAIEGVRNLQDITDNMFDLTVDINLGNFTLEKYKIFCKGIDILMQDEYAKTVMIAGEIGYLKFKKKEWIAKLSHLVPELGQETIGYIIDFLTYDFEDINSDPILSYFIPIKGNLILSLSLFSSQRLDKNILRLLNQKNPSLYQNEQKKLEFHQINELESQKLNIYDFDTDKNGSPGEDLIVYDKVANAVHVIELKYKLPVDTVNEIRNLSNLLTKANKQNIVASESLTVDNVFEKYFDNKYKGYKPNKIIFFSLTNYSIDYFSDNSIMLIQHYAQLLKKDKCSKRLEMIFNDKFRGLNLQPKIKFKKINLFGNKIKIPFNYSEFPLGQELKY</sequence>
<dbReference type="Proteomes" id="UP000007815">
    <property type="component" value="Unassembled WGS sequence"/>
</dbReference>
<protein>
    <submittedName>
        <fullName evidence="1">Uncharacterized protein</fullName>
    </submittedName>
</protein>
<proteinExistence type="predicted"/>
<comment type="caution">
    <text evidence="1">The sequence shown here is derived from an EMBL/GenBank/DDBJ whole genome shotgun (WGS) entry which is preliminary data.</text>
</comment>
<evidence type="ECO:0000313" key="2">
    <source>
        <dbReference type="Proteomes" id="UP000007815"/>
    </source>
</evidence>
<accession>A0ABN0GX23</accession>
<evidence type="ECO:0000313" key="1">
    <source>
        <dbReference type="EMBL" id="EJN95056.1"/>
    </source>
</evidence>
<organism evidence="1 2">
    <name type="scientific">Streptococcus ratti FA-1 = DSM 20564</name>
    <dbReference type="NCBI Taxonomy" id="699248"/>
    <lineage>
        <taxon>Bacteria</taxon>
        <taxon>Bacillati</taxon>
        <taxon>Bacillota</taxon>
        <taxon>Bacilli</taxon>
        <taxon>Lactobacillales</taxon>
        <taxon>Streptococcaceae</taxon>
        <taxon>Streptococcus</taxon>
    </lineage>
</organism>
<name>A0ABN0GX23_STRRT</name>
<keyword evidence="2" id="KW-1185">Reference proteome</keyword>
<reference evidence="1 2" key="1">
    <citation type="submission" date="2009-12" db="EMBL/GenBank/DDBJ databases">
        <authorList>
            <person name="Lefebure T."/>
            <person name="Cornejo O.E."/>
            <person name="Pavinski Bitar P.D."/>
            <person name="Lang P."/>
            <person name="Stanhope M.J."/>
        </authorList>
    </citation>
    <scope>NUCLEOTIDE SEQUENCE [LARGE SCALE GENOMIC DNA]</scope>
    <source>
        <strain evidence="1 2">FA-1</strain>
    </source>
</reference>